<evidence type="ECO:0000313" key="8">
    <source>
        <dbReference type="EMBL" id="KAH8996716.1"/>
    </source>
</evidence>
<dbReference type="GO" id="GO:0042254">
    <property type="term" value="P:ribosome biogenesis"/>
    <property type="evidence" value="ECO:0007669"/>
    <property type="project" value="InterPro"/>
</dbReference>
<evidence type="ECO:0000256" key="3">
    <source>
        <dbReference type="ARBA" id="ARBA00022692"/>
    </source>
</evidence>
<comment type="caution">
    <text evidence="8">The sequence shown here is derived from an EMBL/GenBank/DDBJ whole genome shotgun (WGS) entry which is preliminary data.</text>
</comment>
<comment type="similarity">
    <text evidence="2">Belongs to the CBF/MAK21 family.</text>
</comment>
<evidence type="ECO:0000256" key="4">
    <source>
        <dbReference type="ARBA" id="ARBA00022989"/>
    </source>
</evidence>
<proteinExistence type="inferred from homology"/>
<name>A0AAD4QG73_9AGAM</name>
<keyword evidence="4" id="KW-0472">Membrane</keyword>
<evidence type="ECO:0000256" key="6">
    <source>
        <dbReference type="SAM" id="MobiDB-lite"/>
    </source>
</evidence>
<dbReference type="GO" id="GO:0031965">
    <property type="term" value="C:nuclear membrane"/>
    <property type="evidence" value="ECO:0007669"/>
    <property type="project" value="UniProtKB-SubCell"/>
</dbReference>
<dbReference type="InterPro" id="IPR027193">
    <property type="entry name" value="Noc4"/>
</dbReference>
<dbReference type="AlphaFoldDB" id="A0AAD4QG73"/>
<keyword evidence="3" id="KW-0812">Transmembrane</keyword>
<protein>
    <submittedName>
        <fullName evidence="8">CBF/Mak21 family-domain-containing protein</fullName>
    </submittedName>
</protein>
<dbReference type="GO" id="GO:0032040">
    <property type="term" value="C:small-subunit processome"/>
    <property type="evidence" value="ECO:0007669"/>
    <property type="project" value="TreeGrafter"/>
</dbReference>
<dbReference type="Proteomes" id="UP001201163">
    <property type="component" value="Unassembled WGS sequence"/>
</dbReference>
<keyword evidence="4" id="KW-1133">Transmembrane helix</keyword>
<feature type="repeat" description="HEAT" evidence="5">
    <location>
        <begin position="104"/>
        <end position="142"/>
    </location>
</feature>
<dbReference type="PROSITE" id="PS50077">
    <property type="entry name" value="HEAT_REPEAT"/>
    <property type="match status" value="1"/>
</dbReference>
<dbReference type="InterPro" id="IPR021133">
    <property type="entry name" value="HEAT_type_2"/>
</dbReference>
<evidence type="ECO:0000256" key="2">
    <source>
        <dbReference type="ARBA" id="ARBA00007797"/>
    </source>
</evidence>
<dbReference type="PANTHER" id="PTHR12455:SF0">
    <property type="entry name" value="NUCLEOLAR COMPLEX PROTEIN 4 HOMOLOG"/>
    <property type="match status" value="1"/>
</dbReference>
<evidence type="ECO:0000256" key="1">
    <source>
        <dbReference type="ARBA" id="ARBA00004232"/>
    </source>
</evidence>
<keyword evidence="9" id="KW-1185">Reference proteome</keyword>
<feature type="region of interest" description="Disordered" evidence="6">
    <location>
        <begin position="255"/>
        <end position="274"/>
    </location>
</feature>
<dbReference type="InterPro" id="IPR005612">
    <property type="entry name" value="CCAAT-binding_factor"/>
</dbReference>
<dbReference type="GO" id="GO:0030692">
    <property type="term" value="C:Noc4p-Nop14p complex"/>
    <property type="evidence" value="ECO:0007669"/>
    <property type="project" value="TreeGrafter"/>
</dbReference>
<dbReference type="Pfam" id="PF03914">
    <property type="entry name" value="CBF"/>
    <property type="match status" value="1"/>
</dbReference>
<dbReference type="PANTHER" id="PTHR12455">
    <property type="entry name" value="NUCLEOLAR COMPLEX PROTEIN 4"/>
    <property type="match status" value="1"/>
</dbReference>
<comment type="subcellular location">
    <subcellularLocation>
        <location evidence="1">Nucleus membrane</location>
        <topology evidence="1">Multi-pass membrane protein</topology>
    </subcellularLocation>
</comment>
<accession>A0AAD4QG73</accession>
<evidence type="ECO:0000259" key="7">
    <source>
        <dbReference type="Pfam" id="PF03914"/>
    </source>
</evidence>
<reference evidence="8" key="1">
    <citation type="submission" date="2022-01" db="EMBL/GenBank/DDBJ databases">
        <title>Comparative genomics reveals a dynamic genome evolution in the ectomycorrhizal milk-cap (Lactarius) mushrooms.</title>
        <authorList>
            <consortium name="DOE Joint Genome Institute"/>
            <person name="Lebreton A."/>
            <person name="Tang N."/>
            <person name="Kuo A."/>
            <person name="LaButti K."/>
            <person name="Drula E."/>
            <person name="Barry K."/>
            <person name="Clum A."/>
            <person name="Lipzen A."/>
            <person name="Mousain D."/>
            <person name="Ng V."/>
            <person name="Wang R."/>
            <person name="Wang X."/>
            <person name="Dai Y."/>
            <person name="Henrissat B."/>
            <person name="Grigoriev I.V."/>
            <person name="Guerin-Laguette A."/>
            <person name="Yu F."/>
            <person name="Martin F.M."/>
        </authorList>
    </citation>
    <scope>NUCLEOTIDE SEQUENCE</scope>
    <source>
        <strain evidence="8">QP</strain>
    </source>
</reference>
<dbReference type="SUPFAM" id="SSF48371">
    <property type="entry name" value="ARM repeat"/>
    <property type="match status" value="1"/>
</dbReference>
<sequence length="590" mass="66762">MALHGSRSGKGSGSRKRLKVQDDLRIKELEDNLTASISSSASLNPLADLISLTVSLHNPQSVLKAIYACYRLFVLLISQGRLENSTSEQEKLVRVWVLERLDEYVQFLTGLLQDEEPLLRTSALDILMSLLKHLSSSLTRSSHTPQFHVPHFKKVVAALLTCPLSERGGKKQTVQEVLLARGLDAEVRDLFISKWLNVNVDVRWFFLRDAEPVLSSTIDPHVPENLLALLERLESVPATPSDLKSQSWWVEELQTKPAGPKNAPTGSDPDSDDGLEATEDDWRKFFDDEKQKKPSGQEPSTRLRRLTVHQSLHSLASHRAVFTRLWLRLLPRLSGNNDAESALSLRVLNVMHRGVMPHLTRAVMVMDWVGRCVDYGGAVGLLALNTLFILMQEYNLDYPSFYTRLYAFLDQDLLHLKYRSRFFRLAELFLSSMHLPATLLASFVKRLSRLSLTAPPSSIVITIPFVYNILRRHPALMRMIHRDDEEPAPFEGTPNPNLTNALDSSLWELRSHKRHYHAGVSTLACIFDEAFTKPNYPLEDFLDHTYATLIEGELKRRTKKDPAVEIDEPIGTFGEGDDSGGTIVESLWTF</sequence>
<evidence type="ECO:0000256" key="5">
    <source>
        <dbReference type="PROSITE-ProRule" id="PRU00103"/>
    </source>
</evidence>
<dbReference type="InterPro" id="IPR016024">
    <property type="entry name" value="ARM-type_fold"/>
</dbReference>
<organism evidence="8 9">
    <name type="scientific">Lactarius akahatsu</name>
    <dbReference type="NCBI Taxonomy" id="416441"/>
    <lineage>
        <taxon>Eukaryota</taxon>
        <taxon>Fungi</taxon>
        <taxon>Dikarya</taxon>
        <taxon>Basidiomycota</taxon>
        <taxon>Agaricomycotina</taxon>
        <taxon>Agaricomycetes</taxon>
        <taxon>Russulales</taxon>
        <taxon>Russulaceae</taxon>
        <taxon>Lactarius</taxon>
    </lineage>
</organism>
<dbReference type="EMBL" id="JAKELL010000008">
    <property type="protein sequence ID" value="KAH8996716.1"/>
    <property type="molecule type" value="Genomic_DNA"/>
</dbReference>
<feature type="domain" description="CCAAT-binding factor" evidence="7">
    <location>
        <begin position="381"/>
        <end position="524"/>
    </location>
</feature>
<gene>
    <name evidence="8" type="ORF">EDB92DRAFT_1793482</name>
</gene>
<evidence type="ECO:0000313" key="9">
    <source>
        <dbReference type="Proteomes" id="UP001201163"/>
    </source>
</evidence>